<proteinExistence type="predicted"/>
<evidence type="ECO:0000313" key="2">
    <source>
        <dbReference type="EMBL" id="SUZ95320.1"/>
    </source>
</evidence>
<dbReference type="CDD" id="cd08946">
    <property type="entry name" value="SDR_e"/>
    <property type="match status" value="1"/>
</dbReference>
<dbReference type="InterPro" id="IPR001509">
    <property type="entry name" value="Epimerase_deHydtase"/>
</dbReference>
<dbReference type="PANTHER" id="PTHR43245">
    <property type="entry name" value="BIFUNCTIONAL POLYMYXIN RESISTANCE PROTEIN ARNA"/>
    <property type="match status" value="1"/>
</dbReference>
<feature type="domain" description="NAD-dependent epimerase/dehydratase" evidence="1">
    <location>
        <begin position="3"/>
        <end position="230"/>
    </location>
</feature>
<dbReference type="SUPFAM" id="SSF51735">
    <property type="entry name" value="NAD(P)-binding Rossmann-fold domains"/>
    <property type="match status" value="1"/>
</dbReference>
<sequence>MNILITGACGYVGSSLTPYLLSQGHNIRAVDTEWFGNNLDPHPNLEFTKKDIRDLDETFFQNIESVIHLANIANDPSVELNPNLSWEVNVLATQKLADNALRAGVQQLIFASSGSVYGVKDELDVTEDLELVPISVYNKTKMVSERVTLSYKDSIKIHNIRPATVCGWSPRMRLDVSVNMLTFQALKNKKITVFGGNQVRPNIHIQDMIGVYSHFLEHQSDIESGNYNAGFENISILGIAEMIAKKVPAEIIITESNDPRSYRQNSDKLLGTNYIKQFSVQHAIDDIIEKYNSGDLEEKDEYFTVKTMKALNLQE</sequence>
<reference evidence="2" key="1">
    <citation type="submission" date="2018-05" db="EMBL/GenBank/DDBJ databases">
        <authorList>
            <person name="Lanie J.A."/>
            <person name="Ng W.-L."/>
            <person name="Kazmierczak K.M."/>
            <person name="Andrzejewski T.M."/>
            <person name="Davidsen T.M."/>
            <person name="Wayne K.J."/>
            <person name="Tettelin H."/>
            <person name="Glass J.I."/>
            <person name="Rusch D."/>
            <person name="Podicherti R."/>
            <person name="Tsui H.-C.T."/>
            <person name="Winkler M.E."/>
        </authorList>
    </citation>
    <scope>NUCLEOTIDE SEQUENCE</scope>
</reference>
<dbReference type="Gene3D" id="3.40.50.720">
    <property type="entry name" value="NAD(P)-binding Rossmann-like Domain"/>
    <property type="match status" value="1"/>
</dbReference>
<evidence type="ECO:0000259" key="1">
    <source>
        <dbReference type="Pfam" id="PF01370"/>
    </source>
</evidence>
<gene>
    <name evidence="2" type="ORF">METZ01_LOCUS48174</name>
</gene>
<dbReference type="AlphaFoldDB" id="A0A381RTW3"/>
<dbReference type="Pfam" id="PF01370">
    <property type="entry name" value="Epimerase"/>
    <property type="match status" value="1"/>
</dbReference>
<dbReference type="InterPro" id="IPR036291">
    <property type="entry name" value="NAD(P)-bd_dom_sf"/>
</dbReference>
<accession>A0A381RTW3</accession>
<dbReference type="PANTHER" id="PTHR43245:SF23">
    <property type="entry name" value="NAD(P)-BINDING DOMAIN-CONTAINING PROTEIN"/>
    <property type="match status" value="1"/>
</dbReference>
<organism evidence="2">
    <name type="scientific">marine metagenome</name>
    <dbReference type="NCBI Taxonomy" id="408172"/>
    <lineage>
        <taxon>unclassified sequences</taxon>
        <taxon>metagenomes</taxon>
        <taxon>ecological metagenomes</taxon>
    </lineage>
</organism>
<dbReference type="InterPro" id="IPR050177">
    <property type="entry name" value="Lipid_A_modif_metabolic_enz"/>
</dbReference>
<protein>
    <recommendedName>
        <fullName evidence="1">NAD-dependent epimerase/dehydratase domain-containing protein</fullName>
    </recommendedName>
</protein>
<name>A0A381RTW3_9ZZZZ</name>
<dbReference type="EMBL" id="UINC01002315">
    <property type="protein sequence ID" value="SUZ95320.1"/>
    <property type="molecule type" value="Genomic_DNA"/>
</dbReference>